<proteinExistence type="predicted"/>
<dbReference type="Proteomes" id="UP000446348">
    <property type="component" value="Unassembled WGS sequence"/>
</dbReference>
<organism evidence="2 3">
    <name type="scientific">Anaerotruncus colihominis</name>
    <dbReference type="NCBI Taxonomy" id="169435"/>
    <lineage>
        <taxon>Bacteria</taxon>
        <taxon>Bacillati</taxon>
        <taxon>Bacillota</taxon>
        <taxon>Clostridia</taxon>
        <taxon>Eubacteriales</taxon>
        <taxon>Oscillospiraceae</taxon>
        <taxon>Anaerotruncus</taxon>
    </lineage>
</organism>
<gene>
    <name evidence="2" type="ORF">D3Z39_05810</name>
</gene>
<dbReference type="InterPro" id="IPR028157">
    <property type="entry name" value="PELOTA_dom"/>
</dbReference>
<evidence type="ECO:0000259" key="1">
    <source>
        <dbReference type="Pfam" id="PF15608"/>
    </source>
</evidence>
<feature type="domain" description="PELOTA RNA-binding" evidence="1">
    <location>
        <begin position="2"/>
        <end position="77"/>
    </location>
</feature>
<name>A0A845RFQ6_9FIRM</name>
<evidence type="ECO:0000313" key="2">
    <source>
        <dbReference type="EMBL" id="NBI78389.1"/>
    </source>
</evidence>
<evidence type="ECO:0000313" key="3">
    <source>
        <dbReference type="Proteomes" id="UP000446348"/>
    </source>
</evidence>
<dbReference type="AlphaFoldDB" id="A0A845RFQ6"/>
<sequence>MQAVRKIGAVFGIADINRIKPSIGETTRVLLRRVPDRILLREPAHPDTEHIRLLAQEKDVPVCVYPDMPYLCCGLIADRREGRL</sequence>
<accession>A0A845RFQ6</accession>
<reference evidence="2 3" key="1">
    <citation type="submission" date="2018-08" db="EMBL/GenBank/DDBJ databases">
        <title>Murine metabolic-syndrome-specific gut microbial biobank.</title>
        <authorList>
            <person name="Liu C."/>
        </authorList>
    </citation>
    <scope>NUCLEOTIDE SEQUENCE [LARGE SCALE GENOMIC DNA]</scope>
    <source>
        <strain evidence="2 3">X69</strain>
    </source>
</reference>
<dbReference type="Pfam" id="PF15608">
    <property type="entry name" value="PELOTA_1"/>
    <property type="match status" value="1"/>
</dbReference>
<dbReference type="EMBL" id="QXWZ01000007">
    <property type="protein sequence ID" value="NBI78389.1"/>
    <property type="molecule type" value="Genomic_DNA"/>
</dbReference>
<comment type="caution">
    <text evidence="2">The sequence shown here is derived from an EMBL/GenBank/DDBJ whole genome shotgun (WGS) entry which is preliminary data.</text>
</comment>
<protein>
    <recommendedName>
        <fullName evidence="1">PELOTA RNA-binding domain-containing protein</fullName>
    </recommendedName>
</protein>